<keyword evidence="12" id="KW-0460">Magnesium</keyword>
<dbReference type="SUPFAM" id="SSF56112">
    <property type="entry name" value="Protein kinase-like (PK-like)"/>
    <property type="match status" value="1"/>
</dbReference>
<gene>
    <name evidence="15" type="primary">aphE</name>
    <name evidence="14" type="ORF">BMJ33_22820</name>
    <name evidence="15" type="ORF">EMEDMD4_270186</name>
</gene>
<sequence>MINRQFAAERLLPSPPAGREWLSVRHGESGDRVYARSDGAAYAKIASGKAAALLEGERDRAAWLAAFGIGSPAVYDWIADSHEACLVLSAVPGVPASDLAVPDLMKAWPTIMRQFKALHELPSESCPFERRLASMFEHATDVVAREAVNPDFLAPEDQNVPPSKLLLALGVELPKRLAEEARDLVICHGDACLPNFMVDPETQRCTGLIDLGRLGTADRYVDFSLLLGNARESWTTPGQAQMARDSLFGIHGIANPDEGRLAFYLRLDPLTWG</sequence>
<evidence type="ECO:0000256" key="1">
    <source>
        <dbReference type="ARBA" id="ARBA00006219"/>
    </source>
</evidence>
<evidence type="ECO:0000256" key="11">
    <source>
        <dbReference type="PIRSR" id="PIRSR000706-1"/>
    </source>
</evidence>
<comment type="similarity">
    <text evidence="1 10">Belongs to the aminoglycoside phosphotransferase family.</text>
</comment>
<dbReference type="RefSeq" id="WP_012066515.1">
    <property type="nucleotide sequence ID" value="NZ_ATYC01000022.1"/>
</dbReference>
<dbReference type="GO" id="GO:0005524">
    <property type="term" value="F:ATP binding"/>
    <property type="evidence" value="ECO:0007669"/>
    <property type="project" value="UniProtKB-KW"/>
</dbReference>
<dbReference type="GO" id="GO:0046677">
    <property type="term" value="P:response to antibiotic"/>
    <property type="evidence" value="ECO:0007669"/>
    <property type="project" value="UniProtKB-KW"/>
</dbReference>
<dbReference type="InterPro" id="IPR024165">
    <property type="entry name" value="Kan/Strep_kinase"/>
</dbReference>
<evidence type="ECO:0000256" key="12">
    <source>
        <dbReference type="PIRSR" id="PIRSR000706-2"/>
    </source>
</evidence>
<dbReference type="Gene3D" id="3.90.1200.10">
    <property type="match status" value="1"/>
</dbReference>
<dbReference type="EMBL" id="NBUC01000110">
    <property type="protein sequence ID" value="PLT99733.1"/>
    <property type="molecule type" value="Genomic_DNA"/>
</dbReference>
<proteinExistence type="inferred from homology"/>
<dbReference type="Pfam" id="PF01636">
    <property type="entry name" value="APH"/>
    <property type="match status" value="1"/>
</dbReference>
<dbReference type="GO" id="GO:0046872">
    <property type="term" value="F:metal ion binding"/>
    <property type="evidence" value="ECO:0007669"/>
    <property type="project" value="UniProtKB-KW"/>
</dbReference>
<evidence type="ECO:0000313" key="14">
    <source>
        <dbReference type="EMBL" id="PLT99733.1"/>
    </source>
</evidence>
<evidence type="ECO:0000313" key="16">
    <source>
        <dbReference type="Proteomes" id="UP001190825"/>
    </source>
</evidence>
<feature type="binding site" evidence="12">
    <location>
        <position position="195"/>
    </location>
    <ligand>
        <name>Mg(2+)</name>
        <dbReference type="ChEBI" id="CHEBI:18420"/>
    </ligand>
</feature>
<dbReference type="GO" id="GO:0008910">
    <property type="term" value="F:kanamycin kinase activity"/>
    <property type="evidence" value="ECO:0007669"/>
    <property type="project" value="UniProtKB-EC"/>
</dbReference>
<keyword evidence="12" id="KW-0479">Metal-binding</keyword>
<evidence type="ECO:0000256" key="5">
    <source>
        <dbReference type="ARBA" id="ARBA00022741"/>
    </source>
</evidence>
<protein>
    <recommendedName>
        <fullName evidence="3">Aminoglycoside 3'-phosphotransferase</fullName>
        <ecNumber evidence="2">2.7.1.95</ecNumber>
    </recommendedName>
</protein>
<reference evidence="14 16" key="2">
    <citation type="journal article" date="2018" name="FEMS Microbiol. Ecol.">
        <title>Co-invading symbiotic mutualists of Medicago polymorpha retain high ancestral diversity and contain diverse accessory genomes.</title>
        <authorList>
            <person name="Porter S.S."/>
            <person name="Faber-Hammond J.J."/>
            <person name="Friesen M.L."/>
        </authorList>
    </citation>
    <scope>NUCLEOTIDE SEQUENCE [LARGE SCALE GENOMIC DNA]</scope>
    <source>
        <strain evidence="14 16">Str16</strain>
    </source>
</reference>
<keyword evidence="8 10" id="KW-0046">Antibiotic resistance</keyword>
<evidence type="ECO:0000256" key="10">
    <source>
        <dbReference type="PIRNR" id="PIRNR000706"/>
    </source>
</evidence>
<evidence type="ECO:0000256" key="8">
    <source>
        <dbReference type="ARBA" id="ARBA00023251"/>
    </source>
</evidence>
<feature type="active site" description="Proton acceptor" evidence="11">
    <location>
        <position position="190"/>
    </location>
</feature>
<keyword evidence="5 10" id="KW-0547">Nucleotide-binding</keyword>
<dbReference type="InterPro" id="IPR051678">
    <property type="entry name" value="AGP_Transferase"/>
</dbReference>
<dbReference type="PANTHER" id="PTHR21310">
    <property type="entry name" value="AMINOGLYCOSIDE PHOSPHOTRANSFERASE-RELATED-RELATED"/>
    <property type="match status" value="1"/>
</dbReference>
<accession>A0A508WV34</accession>
<keyword evidence="16" id="KW-1185">Reference proteome</keyword>
<dbReference type="Proteomes" id="UP000507954">
    <property type="component" value="Unassembled WGS sequence"/>
</dbReference>
<dbReference type="InterPro" id="IPR011009">
    <property type="entry name" value="Kinase-like_dom_sf"/>
</dbReference>
<dbReference type="NCBIfam" id="NF032896">
    <property type="entry name" value="APH_3pp"/>
    <property type="match status" value="1"/>
</dbReference>
<evidence type="ECO:0000256" key="9">
    <source>
        <dbReference type="ARBA" id="ARBA00048925"/>
    </source>
</evidence>
<evidence type="ECO:0000256" key="4">
    <source>
        <dbReference type="ARBA" id="ARBA00022679"/>
    </source>
</evidence>
<keyword evidence="6 10" id="KW-0418">Kinase</keyword>
<feature type="binding site" evidence="12">
    <location>
        <position position="210"/>
    </location>
    <ligand>
        <name>Mg(2+)</name>
        <dbReference type="ChEBI" id="CHEBI:18420"/>
    </ligand>
</feature>
<dbReference type="EMBL" id="CABFNB010000092">
    <property type="protein sequence ID" value="VTZ61410.1"/>
    <property type="molecule type" value="Genomic_DNA"/>
</dbReference>
<dbReference type="Gene3D" id="3.30.200.20">
    <property type="entry name" value="Phosphorylase Kinase, domain 1"/>
    <property type="match status" value="1"/>
</dbReference>
<dbReference type="Proteomes" id="UP001190825">
    <property type="component" value="Unassembled WGS sequence"/>
</dbReference>
<dbReference type="CDD" id="cd05150">
    <property type="entry name" value="APH"/>
    <property type="match status" value="1"/>
</dbReference>
<evidence type="ECO:0000256" key="6">
    <source>
        <dbReference type="ARBA" id="ARBA00022777"/>
    </source>
</evidence>
<dbReference type="OMA" id="NARETWP"/>
<name>A0A508WV34_9HYPH</name>
<keyword evidence="7 10" id="KW-0067">ATP-binding</keyword>
<evidence type="ECO:0000259" key="13">
    <source>
        <dbReference type="Pfam" id="PF01636"/>
    </source>
</evidence>
<dbReference type="EC" id="2.7.1.95" evidence="2"/>
<dbReference type="AlphaFoldDB" id="A0A508WV34"/>
<dbReference type="InterPro" id="IPR002575">
    <property type="entry name" value="Aminoglycoside_PTrfase"/>
</dbReference>
<evidence type="ECO:0000256" key="3">
    <source>
        <dbReference type="ARBA" id="ARBA00017903"/>
    </source>
</evidence>
<dbReference type="GeneID" id="61611468"/>
<dbReference type="PANTHER" id="PTHR21310:SF41">
    <property type="entry name" value="3'-PHOSPHOTRANSFERASE, PUTATIVE-RELATED"/>
    <property type="match status" value="1"/>
</dbReference>
<dbReference type="PIRSF" id="PIRSF000706">
    <property type="entry name" value="Kanamycin_kin"/>
    <property type="match status" value="1"/>
</dbReference>
<keyword evidence="4 10" id="KW-0808">Transferase</keyword>
<evidence type="ECO:0000256" key="2">
    <source>
        <dbReference type="ARBA" id="ARBA00012193"/>
    </source>
</evidence>
<evidence type="ECO:0000256" key="7">
    <source>
        <dbReference type="ARBA" id="ARBA00022840"/>
    </source>
</evidence>
<reference evidence="15" key="3">
    <citation type="submission" date="2019-06" db="EMBL/GenBank/DDBJ databases">
        <authorList>
            <person name="Le Quere A."/>
            <person name="Colella S."/>
        </authorList>
    </citation>
    <scope>NUCLEOTIDE SEQUENCE</scope>
    <source>
        <strain evidence="15">EmedicaeMD41</strain>
    </source>
</reference>
<organism evidence="15">
    <name type="scientific">Sinorhizobium medicae</name>
    <dbReference type="NCBI Taxonomy" id="110321"/>
    <lineage>
        <taxon>Bacteria</taxon>
        <taxon>Pseudomonadati</taxon>
        <taxon>Pseudomonadota</taxon>
        <taxon>Alphaproteobacteria</taxon>
        <taxon>Hyphomicrobiales</taxon>
        <taxon>Rhizobiaceae</taxon>
        <taxon>Sinorhizobium/Ensifer group</taxon>
        <taxon>Sinorhizobium</taxon>
    </lineage>
</organism>
<comment type="catalytic activity">
    <reaction evidence="9">
        <text>kanamycin A + ATP = kanamycin 3'-phosphate + ADP + H(+)</text>
        <dbReference type="Rhea" id="RHEA:24256"/>
        <dbReference type="ChEBI" id="CHEBI:15378"/>
        <dbReference type="ChEBI" id="CHEBI:30616"/>
        <dbReference type="ChEBI" id="CHEBI:57909"/>
        <dbReference type="ChEBI" id="CHEBI:58214"/>
        <dbReference type="ChEBI" id="CHEBI:456216"/>
        <dbReference type="EC" id="2.7.1.95"/>
    </reaction>
</comment>
<feature type="domain" description="Aminoglycoside phosphotransferase" evidence="13">
    <location>
        <begin position="24"/>
        <end position="261"/>
    </location>
</feature>
<evidence type="ECO:0000313" key="15">
    <source>
        <dbReference type="EMBL" id="VTZ61410.1"/>
    </source>
</evidence>
<reference evidence="14" key="1">
    <citation type="submission" date="2017-04" db="EMBL/GenBank/DDBJ databases">
        <authorList>
            <person name="Porter S."/>
            <person name="Friesen M.L."/>
            <person name="Faber-Hammond J."/>
        </authorList>
    </citation>
    <scope>NUCLEOTIDE SEQUENCE</scope>
    <source>
        <strain evidence="14">Str16</strain>
    </source>
</reference>